<comment type="subcellular location">
    <subcellularLocation>
        <location evidence="9">Cell membrane</location>
        <topology evidence="9">Multi-pass membrane protein</topology>
    </subcellularLocation>
    <subcellularLocation>
        <location evidence="1">Membrane</location>
        <topology evidence="1">Multi-pass membrane protein</topology>
    </subcellularLocation>
</comment>
<comment type="function">
    <text evidence="9">Acts as a magnesium transporter.</text>
</comment>
<keyword evidence="4 9" id="KW-0812">Transmembrane</keyword>
<dbReference type="eggNOG" id="COG2239">
    <property type="taxonomic scope" value="Bacteria"/>
</dbReference>
<dbReference type="SMART" id="SM00924">
    <property type="entry name" value="MgtE_N"/>
    <property type="match status" value="1"/>
</dbReference>
<comment type="similarity">
    <text evidence="2 9">Belongs to the SLC41A transporter family.</text>
</comment>
<keyword evidence="6 9" id="KW-1133">Transmembrane helix</keyword>
<evidence type="ECO:0000256" key="4">
    <source>
        <dbReference type="ARBA" id="ARBA00022692"/>
    </source>
</evidence>
<evidence type="ECO:0000259" key="10">
    <source>
        <dbReference type="PROSITE" id="PS51371"/>
    </source>
</evidence>
<keyword evidence="3 9" id="KW-0813">Transport</keyword>
<keyword evidence="5 9" id="KW-0460">Magnesium</keyword>
<evidence type="ECO:0000256" key="8">
    <source>
        <dbReference type="PROSITE-ProRule" id="PRU00703"/>
    </source>
</evidence>
<organism evidence="11 12">
    <name type="scientific">Peptostreptococcus anaerobius</name>
    <dbReference type="NCBI Taxonomy" id="1261"/>
    <lineage>
        <taxon>Bacteria</taxon>
        <taxon>Bacillati</taxon>
        <taxon>Bacillota</taxon>
        <taxon>Clostridia</taxon>
        <taxon>Peptostreptococcales</taxon>
        <taxon>Peptostreptococcaceae</taxon>
        <taxon>Peptostreptococcus</taxon>
    </lineage>
</organism>
<dbReference type="Gene3D" id="1.25.60.10">
    <property type="entry name" value="MgtE N-terminal domain-like"/>
    <property type="match status" value="1"/>
</dbReference>
<dbReference type="Pfam" id="PF03448">
    <property type="entry name" value="MgtE_N"/>
    <property type="match status" value="1"/>
</dbReference>
<keyword evidence="7 9" id="KW-0472">Membrane</keyword>
<dbReference type="STRING" id="1261.HMPREF3195_01820"/>
<evidence type="ECO:0000256" key="9">
    <source>
        <dbReference type="RuleBase" id="RU362011"/>
    </source>
</evidence>
<comment type="subunit">
    <text evidence="9">Homodimer.</text>
</comment>
<comment type="caution">
    <text evidence="11">The sequence shown here is derived from an EMBL/GenBank/DDBJ whole genome shotgun (WGS) entry which is preliminary data.</text>
</comment>
<dbReference type="PANTHER" id="PTHR43773">
    <property type="entry name" value="MAGNESIUM TRANSPORTER MGTE"/>
    <property type="match status" value="1"/>
</dbReference>
<dbReference type="SUPFAM" id="SSF54631">
    <property type="entry name" value="CBS-domain pair"/>
    <property type="match status" value="1"/>
</dbReference>
<dbReference type="GO" id="GO:0046872">
    <property type="term" value="F:metal ion binding"/>
    <property type="evidence" value="ECO:0007669"/>
    <property type="project" value="UniProtKB-KW"/>
</dbReference>
<dbReference type="PANTHER" id="PTHR43773:SF1">
    <property type="entry name" value="MAGNESIUM TRANSPORTER MGTE"/>
    <property type="match status" value="1"/>
</dbReference>
<dbReference type="Pfam" id="PF01769">
    <property type="entry name" value="MgtE"/>
    <property type="match status" value="1"/>
</dbReference>
<evidence type="ECO:0000256" key="1">
    <source>
        <dbReference type="ARBA" id="ARBA00004141"/>
    </source>
</evidence>
<evidence type="ECO:0000313" key="12">
    <source>
        <dbReference type="Proteomes" id="UP000070326"/>
    </source>
</evidence>
<dbReference type="AlphaFoldDB" id="A0A135YMA9"/>
<evidence type="ECO:0000313" key="11">
    <source>
        <dbReference type="EMBL" id="KXI10501.1"/>
    </source>
</evidence>
<dbReference type="InterPro" id="IPR006669">
    <property type="entry name" value="MgtE_transporter"/>
</dbReference>
<evidence type="ECO:0000256" key="2">
    <source>
        <dbReference type="ARBA" id="ARBA00009749"/>
    </source>
</evidence>
<feature type="transmembrane region" description="Helical" evidence="9">
    <location>
        <begin position="434"/>
        <end position="457"/>
    </location>
</feature>
<gene>
    <name evidence="11" type="ORF">HMPREF3195_01820</name>
</gene>
<dbReference type="EMBL" id="LSQZ01000091">
    <property type="protein sequence ID" value="KXI10501.1"/>
    <property type="molecule type" value="Genomic_DNA"/>
</dbReference>
<keyword evidence="9" id="KW-0479">Metal-binding</keyword>
<keyword evidence="8" id="KW-0129">CBS domain</keyword>
<dbReference type="RefSeq" id="WP_061102043.1">
    <property type="nucleotide sequence ID" value="NZ_KQ961840.1"/>
</dbReference>
<dbReference type="InterPro" id="IPR000644">
    <property type="entry name" value="CBS_dom"/>
</dbReference>
<evidence type="ECO:0000256" key="3">
    <source>
        <dbReference type="ARBA" id="ARBA00022448"/>
    </source>
</evidence>
<reference evidence="11 12" key="1">
    <citation type="submission" date="2016-02" db="EMBL/GenBank/DDBJ databases">
        <authorList>
            <person name="Wen L."/>
            <person name="He K."/>
            <person name="Yang H."/>
        </authorList>
    </citation>
    <scope>NUCLEOTIDE SEQUENCE [LARGE SCALE GENOMIC DNA]</scope>
    <source>
        <strain evidence="11 12">MJR8628A</strain>
    </source>
</reference>
<dbReference type="NCBIfam" id="TIGR00400">
    <property type="entry name" value="mgtE"/>
    <property type="match status" value="1"/>
</dbReference>
<dbReference type="Proteomes" id="UP000070326">
    <property type="component" value="Unassembled WGS sequence"/>
</dbReference>
<feature type="domain" description="CBS" evidence="10">
    <location>
        <begin position="205"/>
        <end position="261"/>
    </location>
</feature>
<accession>A0A135YMA9</accession>
<keyword evidence="9" id="KW-1003">Cell membrane</keyword>
<name>A0A135YMA9_9FIRM</name>
<dbReference type="SUPFAM" id="SSF161093">
    <property type="entry name" value="MgtE membrane domain-like"/>
    <property type="match status" value="1"/>
</dbReference>
<sequence length="459" mass="51375">MDKKQDSSRELFNEVKEMMDANKLIDLREMLEEYHTMDIYDILLELGNNDQVKLFEILPLDTAADILEECEADFFIKIVSQIDKEHAKRVFDEMSLGDLSDILREMDDDEREKILDIVSKADELELRELLAYVDETSGSTMKKGYITVNKNLNVSQAIRHIRSESVEADSIYYIYVVDNEQKLVGVLSLRDLFISKDSSTMEDIMVENVKSVKDNEDREEAVKMVSKYNLVAIPVVDEEGVLKGIITVDDILDVMEEEASEDMYKFAGSSEHERDVAENENSTLFEQVISCVRGRLGWLVVTLLLSFVTAYIFMKFQGLMSTKIYELIFFVPMILTIGGNVATQSSAVTVINLIDNDKKVDFQTIAKELVSATINGLVLVAIASIVLLLLGGVKMSILIIAVSILINVLLGAAFGTLMPIVINKLEADPSVVTSPVITVIMDVIGVLVYFLIISAFIGL</sequence>
<dbReference type="InterPro" id="IPR006668">
    <property type="entry name" value="Mg_transptr_MgtE_intracell_dom"/>
</dbReference>
<protein>
    <recommendedName>
        <fullName evidence="9">Magnesium transporter MgtE</fullName>
    </recommendedName>
</protein>
<dbReference type="Gene3D" id="1.10.357.20">
    <property type="entry name" value="SLC41 divalent cation transporters, integral membrane domain"/>
    <property type="match status" value="1"/>
</dbReference>
<feature type="transmembrane region" description="Helical" evidence="9">
    <location>
        <begin position="397"/>
        <end position="422"/>
    </location>
</feature>
<proteinExistence type="inferred from homology"/>
<feature type="transmembrane region" description="Helical" evidence="9">
    <location>
        <begin position="296"/>
        <end position="314"/>
    </location>
</feature>
<dbReference type="GO" id="GO:0005886">
    <property type="term" value="C:plasma membrane"/>
    <property type="evidence" value="ECO:0007669"/>
    <property type="project" value="UniProtKB-SubCell"/>
</dbReference>
<dbReference type="PATRIC" id="fig|1261.5.peg.1828"/>
<feature type="transmembrane region" description="Helical" evidence="9">
    <location>
        <begin position="326"/>
        <end position="354"/>
    </location>
</feature>
<dbReference type="CDD" id="cd04606">
    <property type="entry name" value="CBS_pair_Mg_transporter"/>
    <property type="match status" value="1"/>
</dbReference>
<evidence type="ECO:0000256" key="5">
    <source>
        <dbReference type="ARBA" id="ARBA00022842"/>
    </source>
</evidence>
<dbReference type="InterPro" id="IPR006667">
    <property type="entry name" value="SLC41_membr_dom"/>
</dbReference>
<dbReference type="InterPro" id="IPR038076">
    <property type="entry name" value="MgtE_N_sf"/>
</dbReference>
<dbReference type="PROSITE" id="PS51371">
    <property type="entry name" value="CBS"/>
    <property type="match status" value="2"/>
</dbReference>
<dbReference type="SUPFAM" id="SSF158791">
    <property type="entry name" value="MgtE N-terminal domain-like"/>
    <property type="match status" value="1"/>
</dbReference>
<dbReference type="InterPro" id="IPR036739">
    <property type="entry name" value="SLC41_membr_dom_sf"/>
</dbReference>
<dbReference type="SMART" id="SM00116">
    <property type="entry name" value="CBS"/>
    <property type="match status" value="2"/>
</dbReference>
<feature type="domain" description="CBS" evidence="10">
    <location>
        <begin position="141"/>
        <end position="204"/>
    </location>
</feature>
<dbReference type="GO" id="GO:0015095">
    <property type="term" value="F:magnesium ion transmembrane transporter activity"/>
    <property type="evidence" value="ECO:0007669"/>
    <property type="project" value="UniProtKB-UniRule"/>
</dbReference>
<dbReference type="InterPro" id="IPR046342">
    <property type="entry name" value="CBS_dom_sf"/>
</dbReference>
<evidence type="ECO:0000256" key="6">
    <source>
        <dbReference type="ARBA" id="ARBA00022989"/>
    </source>
</evidence>
<feature type="transmembrane region" description="Helical" evidence="9">
    <location>
        <begin position="369"/>
        <end position="390"/>
    </location>
</feature>
<dbReference type="Gene3D" id="3.10.580.10">
    <property type="entry name" value="CBS-domain"/>
    <property type="match status" value="1"/>
</dbReference>
<dbReference type="Pfam" id="PF00571">
    <property type="entry name" value="CBS"/>
    <property type="match status" value="2"/>
</dbReference>
<evidence type="ECO:0000256" key="7">
    <source>
        <dbReference type="ARBA" id="ARBA00023136"/>
    </source>
</evidence>